<sequence length="282" mass="29566">MAAPYSGLEMVPSSDPQVTPGSGLEHHINYSPAGLEFYTTKSSPTQAHLRPDNEARNSPSPQHRRVCGLAFRTFWTTAAVGVVVVIGAAVGGGIGGSLASKSSSVAESSSPNLKSLVQTSTTSAASSGQSTNPTIASLTSTQVASTTSKIIGPSYTLLRDCPSSNNTLYGISLGPTTMNFRKVCGRSYRNILMATNENSVNQKASSLDSCIDLCASYNVQNATAIASGQNLVCNAVCWRNSLDNDTHPGYCFGFTTQNSSSAFVVSDEAKCDSAAWIDQRLL</sequence>
<keyword evidence="4" id="KW-1185">Reference proteome</keyword>
<evidence type="ECO:0000256" key="2">
    <source>
        <dbReference type="SAM" id="Phobius"/>
    </source>
</evidence>
<organism evidence="3 4">
    <name type="scientific">Lachnellula cervina</name>
    <dbReference type="NCBI Taxonomy" id="1316786"/>
    <lineage>
        <taxon>Eukaryota</taxon>
        <taxon>Fungi</taxon>
        <taxon>Dikarya</taxon>
        <taxon>Ascomycota</taxon>
        <taxon>Pezizomycotina</taxon>
        <taxon>Leotiomycetes</taxon>
        <taxon>Helotiales</taxon>
        <taxon>Lachnaceae</taxon>
        <taxon>Lachnellula</taxon>
    </lineage>
</organism>
<reference evidence="3 4" key="1">
    <citation type="submission" date="2018-05" db="EMBL/GenBank/DDBJ databases">
        <title>Whole genome sequencing for identification of molecular markers to develop diagnostic detection tools for the regulated plant pathogen Lachnellula willkommii.</title>
        <authorList>
            <person name="Giroux E."/>
            <person name="Bilodeau G."/>
        </authorList>
    </citation>
    <scope>NUCLEOTIDE SEQUENCE [LARGE SCALE GENOMIC DNA]</scope>
    <source>
        <strain evidence="3 4">CBS 625.97</strain>
    </source>
</reference>
<keyword evidence="2" id="KW-0472">Membrane</keyword>
<gene>
    <name evidence="3" type="ORF">LCER1_G001465</name>
</gene>
<proteinExistence type="predicted"/>
<keyword evidence="2" id="KW-0812">Transmembrane</keyword>
<comment type="caution">
    <text evidence="3">The sequence shown here is derived from an EMBL/GenBank/DDBJ whole genome shotgun (WGS) entry which is preliminary data.</text>
</comment>
<evidence type="ECO:0000313" key="4">
    <source>
        <dbReference type="Proteomes" id="UP000481288"/>
    </source>
</evidence>
<dbReference type="OrthoDB" id="5424430at2759"/>
<evidence type="ECO:0008006" key="5">
    <source>
        <dbReference type="Google" id="ProtNLM"/>
    </source>
</evidence>
<evidence type="ECO:0000313" key="3">
    <source>
        <dbReference type="EMBL" id="TVY58745.1"/>
    </source>
</evidence>
<protein>
    <recommendedName>
        <fullName evidence="5">Apple domain-containing protein</fullName>
    </recommendedName>
</protein>
<feature type="transmembrane region" description="Helical" evidence="2">
    <location>
        <begin position="74"/>
        <end position="99"/>
    </location>
</feature>
<feature type="region of interest" description="Disordered" evidence="1">
    <location>
        <begin position="43"/>
        <end position="63"/>
    </location>
</feature>
<keyword evidence="2" id="KW-1133">Transmembrane helix</keyword>
<feature type="region of interest" description="Disordered" evidence="1">
    <location>
        <begin position="1"/>
        <end position="26"/>
    </location>
</feature>
<dbReference type="Proteomes" id="UP000481288">
    <property type="component" value="Unassembled WGS sequence"/>
</dbReference>
<evidence type="ECO:0000256" key="1">
    <source>
        <dbReference type="SAM" id="MobiDB-lite"/>
    </source>
</evidence>
<name>A0A7D8YUF3_9HELO</name>
<dbReference type="EMBL" id="QGMG01000027">
    <property type="protein sequence ID" value="TVY58745.1"/>
    <property type="molecule type" value="Genomic_DNA"/>
</dbReference>
<dbReference type="AlphaFoldDB" id="A0A7D8YUF3"/>
<accession>A0A7D8YUF3</accession>